<name>C1FJK3_MICCC</name>
<dbReference type="OMA" id="FYMCCDG"/>
<accession>C1FJK3</accession>
<dbReference type="RefSeq" id="XP_002509355.1">
    <property type="nucleotide sequence ID" value="XM_002509309.1"/>
</dbReference>
<sequence>MSTAVASAPTIGVRNGNLMHGQRLSHARRVAVGARHGRVAPRTMAFVPNLIPNPFHRWGDDANPNAPPETTLRGMLAAKHDKWQVGHENGYDESDTVWRKFRCRNKAKGHELLEAVQDELYVPNEQGCRIRRESQGMFYMCCDGVRVRLNETKSEVLVEVPLPRETNAEIAACEKTLRVVEDLAKKSGCKV</sequence>
<dbReference type="Proteomes" id="UP000002009">
    <property type="component" value="Chromosome 12"/>
</dbReference>
<evidence type="ECO:0000313" key="2">
    <source>
        <dbReference type="Proteomes" id="UP000002009"/>
    </source>
</evidence>
<protein>
    <submittedName>
        <fullName evidence="1">Uncharacterized protein</fullName>
    </submittedName>
</protein>
<keyword evidence="2" id="KW-1185">Reference proteome</keyword>
<proteinExistence type="predicted"/>
<gene>
    <name evidence="1" type="ORF">MICPUN_62957</name>
</gene>
<dbReference type="AlphaFoldDB" id="C1FJK3"/>
<reference evidence="1 2" key="1">
    <citation type="journal article" date="2009" name="Science">
        <title>Green evolution and dynamic adaptations revealed by genomes of the marine picoeukaryotes Micromonas.</title>
        <authorList>
            <person name="Worden A.Z."/>
            <person name="Lee J.H."/>
            <person name="Mock T."/>
            <person name="Rouze P."/>
            <person name="Simmons M.P."/>
            <person name="Aerts A.L."/>
            <person name="Allen A.E."/>
            <person name="Cuvelier M.L."/>
            <person name="Derelle E."/>
            <person name="Everett M.V."/>
            <person name="Foulon E."/>
            <person name="Grimwood J."/>
            <person name="Gundlach H."/>
            <person name="Henrissat B."/>
            <person name="Napoli C."/>
            <person name="McDonald S.M."/>
            <person name="Parker M.S."/>
            <person name="Rombauts S."/>
            <person name="Salamov A."/>
            <person name="Von Dassow P."/>
            <person name="Badger J.H."/>
            <person name="Coutinho P.M."/>
            <person name="Demir E."/>
            <person name="Dubchak I."/>
            <person name="Gentemann C."/>
            <person name="Eikrem W."/>
            <person name="Gready J.E."/>
            <person name="John U."/>
            <person name="Lanier W."/>
            <person name="Lindquist E.A."/>
            <person name="Lucas S."/>
            <person name="Mayer K.F."/>
            <person name="Moreau H."/>
            <person name="Not F."/>
            <person name="Otillar R."/>
            <person name="Panaud O."/>
            <person name="Pangilinan J."/>
            <person name="Paulsen I."/>
            <person name="Piegu B."/>
            <person name="Poliakov A."/>
            <person name="Robbens S."/>
            <person name="Schmutz J."/>
            <person name="Toulza E."/>
            <person name="Wyss T."/>
            <person name="Zelensky A."/>
            <person name="Zhou K."/>
            <person name="Armbrust E.V."/>
            <person name="Bhattacharya D."/>
            <person name="Goodenough U.W."/>
            <person name="Van de Peer Y."/>
            <person name="Grigoriev I.V."/>
        </authorList>
    </citation>
    <scope>NUCLEOTIDE SEQUENCE [LARGE SCALE GENOMIC DNA]</scope>
    <source>
        <strain evidence="2">RCC299 / NOUM17</strain>
    </source>
</reference>
<dbReference type="KEGG" id="mis:MICPUN_62957"/>
<dbReference type="EMBL" id="CP001577">
    <property type="protein sequence ID" value="ACO70613.1"/>
    <property type="molecule type" value="Genomic_DNA"/>
</dbReference>
<dbReference type="GeneID" id="8247991"/>
<organism evidence="1 2">
    <name type="scientific">Micromonas commoda (strain RCC299 / NOUM17 / CCMP2709)</name>
    <name type="common">Picoplanktonic green alga</name>
    <dbReference type="NCBI Taxonomy" id="296587"/>
    <lineage>
        <taxon>Eukaryota</taxon>
        <taxon>Viridiplantae</taxon>
        <taxon>Chlorophyta</taxon>
        <taxon>Mamiellophyceae</taxon>
        <taxon>Mamiellales</taxon>
        <taxon>Mamiellaceae</taxon>
        <taxon>Micromonas</taxon>
    </lineage>
</organism>
<dbReference type="InParanoid" id="C1FJK3"/>
<dbReference type="OrthoDB" id="496699at2759"/>
<evidence type="ECO:0000313" key="1">
    <source>
        <dbReference type="EMBL" id="ACO70613.1"/>
    </source>
</evidence>